<feature type="compositionally biased region" description="Basic and acidic residues" evidence="1">
    <location>
        <begin position="104"/>
        <end position="120"/>
    </location>
</feature>
<reference evidence="2 3" key="1">
    <citation type="submission" date="2015-01" db="EMBL/GenBank/DDBJ databases">
        <title>Evolution of Trichinella species and genotypes.</title>
        <authorList>
            <person name="Korhonen P.K."/>
            <person name="Edoardo P."/>
            <person name="Giuseppe L.R."/>
            <person name="Gasser R.B."/>
        </authorList>
    </citation>
    <scope>NUCLEOTIDE SEQUENCE [LARGE SCALE GENOMIC DNA]</scope>
    <source>
        <strain evidence="2">ISS1029</strain>
    </source>
</reference>
<organism evidence="2 3">
    <name type="scientific">Trichinella zimbabwensis</name>
    <dbReference type="NCBI Taxonomy" id="268475"/>
    <lineage>
        <taxon>Eukaryota</taxon>
        <taxon>Metazoa</taxon>
        <taxon>Ecdysozoa</taxon>
        <taxon>Nematoda</taxon>
        <taxon>Enoplea</taxon>
        <taxon>Dorylaimia</taxon>
        <taxon>Trichinellida</taxon>
        <taxon>Trichinellidae</taxon>
        <taxon>Trichinella</taxon>
    </lineage>
</organism>
<keyword evidence="3" id="KW-1185">Reference proteome</keyword>
<feature type="region of interest" description="Disordered" evidence="1">
    <location>
        <begin position="87"/>
        <end position="132"/>
    </location>
</feature>
<dbReference type="Proteomes" id="UP000055024">
    <property type="component" value="Unassembled WGS sequence"/>
</dbReference>
<evidence type="ECO:0000313" key="2">
    <source>
        <dbReference type="EMBL" id="KRZ16185.1"/>
    </source>
</evidence>
<accession>A0A0V1I001</accession>
<name>A0A0V1I001_9BILA</name>
<sequence length="132" mass="14131">MASTAGLYADAVKTAVLRSETHSFAEAIEVAGKEELVASVASVKTDAQPEDEQLAAMVTEATAAAVTTPKEVGEDLAEVVQQLKELLTGNTPAATKRSLPPAANREEEGKENKRREKREQTLLNMRWNAPGV</sequence>
<evidence type="ECO:0000313" key="3">
    <source>
        <dbReference type="Proteomes" id="UP000055024"/>
    </source>
</evidence>
<gene>
    <name evidence="2" type="ORF">T11_11758</name>
</gene>
<dbReference type="EMBL" id="JYDP01000013">
    <property type="protein sequence ID" value="KRZ16185.1"/>
    <property type="molecule type" value="Genomic_DNA"/>
</dbReference>
<comment type="caution">
    <text evidence="2">The sequence shown here is derived from an EMBL/GenBank/DDBJ whole genome shotgun (WGS) entry which is preliminary data.</text>
</comment>
<dbReference type="AlphaFoldDB" id="A0A0V1I001"/>
<evidence type="ECO:0000256" key="1">
    <source>
        <dbReference type="SAM" id="MobiDB-lite"/>
    </source>
</evidence>
<dbReference type="OrthoDB" id="10609126at2759"/>
<proteinExistence type="predicted"/>
<protein>
    <submittedName>
        <fullName evidence="2">Uncharacterized protein</fullName>
    </submittedName>
</protein>